<evidence type="ECO:0000313" key="7">
    <source>
        <dbReference type="EMBL" id="PWJ42902.1"/>
    </source>
</evidence>
<comment type="cofactor">
    <cofactor evidence="1">
        <name>FAD</name>
        <dbReference type="ChEBI" id="CHEBI:57692"/>
    </cofactor>
</comment>
<evidence type="ECO:0000256" key="4">
    <source>
        <dbReference type="ARBA" id="ARBA00023002"/>
    </source>
</evidence>
<dbReference type="GO" id="GO:0047545">
    <property type="term" value="F:(S)-2-hydroxyglutarate dehydrogenase activity"/>
    <property type="evidence" value="ECO:0007669"/>
    <property type="project" value="TreeGrafter"/>
</dbReference>
<dbReference type="NCBIfam" id="NF008726">
    <property type="entry name" value="PRK11728.1"/>
    <property type="match status" value="1"/>
</dbReference>
<dbReference type="PANTHER" id="PTHR43104">
    <property type="entry name" value="L-2-HYDROXYGLUTARATE DEHYDROGENASE, MITOCHONDRIAL"/>
    <property type="match status" value="1"/>
</dbReference>
<feature type="domain" description="FAD dependent oxidoreductase" evidence="6">
    <location>
        <begin position="4"/>
        <end position="394"/>
    </location>
</feature>
<keyword evidence="2" id="KW-0285">Flavoprotein</keyword>
<dbReference type="InterPro" id="IPR036188">
    <property type="entry name" value="FAD/NAD-bd_sf"/>
</dbReference>
<evidence type="ECO:0000256" key="1">
    <source>
        <dbReference type="ARBA" id="ARBA00001974"/>
    </source>
</evidence>
<dbReference type="AlphaFoldDB" id="A0A315ZC62"/>
<gene>
    <name evidence="7" type="ORF">BC781_102448</name>
</gene>
<dbReference type="EMBL" id="QGDO01000002">
    <property type="protein sequence ID" value="PWJ42902.1"/>
    <property type="molecule type" value="Genomic_DNA"/>
</dbReference>
<name>A0A315ZC62_SEDFL</name>
<dbReference type="Gene3D" id="3.50.50.60">
    <property type="entry name" value="FAD/NAD(P)-binding domain"/>
    <property type="match status" value="1"/>
</dbReference>
<dbReference type="Gene3D" id="3.30.9.10">
    <property type="entry name" value="D-Amino Acid Oxidase, subunit A, domain 2"/>
    <property type="match status" value="1"/>
</dbReference>
<dbReference type="InterPro" id="IPR006076">
    <property type="entry name" value="FAD-dep_OxRdtase"/>
</dbReference>
<accession>A0A315ZC62</accession>
<evidence type="ECO:0000256" key="5">
    <source>
        <dbReference type="ARBA" id="ARBA00037941"/>
    </source>
</evidence>
<comment type="similarity">
    <text evidence="5">Belongs to the L2HGDH family.</text>
</comment>
<dbReference type="OrthoDB" id="9801699at2"/>
<dbReference type="SUPFAM" id="SSF51905">
    <property type="entry name" value="FAD/NAD(P)-binding domain"/>
    <property type="match status" value="1"/>
</dbReference>
<evidence type="ECO:0000313" key="8">
    <source>
        <dbReference type="Proteomes" id="UP000245535"/>
    </source>
</evidence>
<dbReference type="PANTHER" id="PTHR43104:SF2">
    <property type="entry name" value="L-2-HYDROXYGLUTARATE DEHYDROGENASE, MITOCHONDRIAL"/>
    <property type="match status" value="1"/>
</dbReference>
<keyword evidence="8" id="KW-1185">Reference proteome</keyword>
<comment type="caution">
    <text evidence="7">The sequence shown here is derived from an EMBL/GenBank/DDBJ whole genome shotgun (WGS) entry which is preliminary data.</text>
</comment>
<organism evidence="7 8">
    <name type="scientific">Sediminitomix flava</name>
    <dbReference type="NCBI Taxonomy" id="379075"/>
    <lineage>
        <taxon>Bacteria</taxon>
        <taxon>Pseudomonadati</taxon>
        <taxon>Bacteroidota</taxon>
        <taxon>Cytophagia</taxon>
        <taxon>Cytophagales</taxon>
        <taxon>Flammeovirgaceae</taxon>
        <taxon>Sediminitomix</taxon>
    </lineage>
</organism>
<evidence type="ECO:0000256" key="3">
    <source>
        <dbReference type="ARBA" id="ARBA00022827"/>
    </source>
</evidence>
<dbReference type="GO" id="GO:0005737">
    <property type="term" value="C:cytoplasm"/>
    <property type="evidence" value="ECO:0007669"/>
    <property type="project" value="TreeGrafter"/>
</dbReference>
<sequence>MTYDVIIIGGGIVGAATALKIKEQRPEAKVLILEKESGLAKHQTGNNSGVIHSGLYYKPGSLKAKNCIRGYNMLLDFCNEHEIPYDLCGKIVVATNTKEVEIMNGLYKRGLENGLTDNKLIRKEEIKKYEPYCEGEAAIHVPYTGIVDYTLVTETYGKVFQEKYNGEIRFNTKVMDVRYGSIATEIITDQGTFRTKLAINCAGLYSDKIAAFNHKNLDFKIVPFRGEYYHLNKKKEHLVKNLIYPVPDPSFPFLGVHFTRMIGGGIEAGPNAVFAFKREGYDKSDFNMKEFIESATYKGFLKVASKYWVTGLGEMYRSYSKSAFTKALQKLMPEIKESDLTAGNAGVRAQALDRNGNMVDDFLILEDSHMINVCNAPSPAATSSLSIGLTIAEMAVKRF</sequence>
<dbReference type="RefSeq" id="WP_109617021.1">
    <property type="nucleotide sequence ID" value="NZ_QGDO01000002.1"/>
</dbReference>
<dbReference type="Proteomes" id="UP000245535">
    <property type="component" value="Unassembled WGS sequence"/>
</dbReference>
<dbReference type="Pfam" id="PF01266">
    <property type="entry name" value="DAO"/>
    <property type="match status" value="1"/>
</dbReference>
<protein>
    <submittedName>
        <fullName evidence="7">L-2-hydroxyglutarate oxidase</fullName>
    </submittedName>
</protein>
<keyword evidence="3" id="KW-0274">FAD</keyword>
<reference evidence="7 8" key="1">
    <citation type="submission" date="2018-03" db="EMBL/GenBank/DDBJ databases">
        <title>Genomic Encyclopedia of Archaeal and Bacterial Type Strains, Phase II (KMG-II): from individual species to whole genera.</title>
        <authorList>
            <person name="Goeker M."/>
        </authorList>
    </citation>
    <scope>NUCLEOTIDE SEQUENCE [LARGE SCALE GENOMIC DNA]</scope>
    <source>
        <strain evidence="7 8">DSM 28229</strain>
    </source>
</reference>
<proteinExistence type="inferred from homology"/>
<evidence type="ECO:0000256" key="2">
    <source>
        <dbReference type="ARBA" id="ARBA00022630"/>
    </source>
</evidence>
<keyword evidence="4" id="KW-0560">Oxidoreductase</keyword>
<evidence type="ECO:0000259" key="6">
    <source>
        <dbReference type="Pfam" id="PF01266"/>
    </source>
</evidence>